<reference evidence="2" key="1">
    <citation type="submission" date="2016-10" db="EMBL/GenBank/DDBJ databases">
        <authorList>
            <person name="Varghese N."/>
            <person name="Submissions S."/>
        </authorList>
    </citation>
    <scope>NUCLEOTIDE SEQUENCE [LARGE SCALE GENOMIC DNA]</scope>
    <source>
        <strain evidence="2">DSM 17044</strain>
    </source>
</reference>
<organism evidence="1 2">
    <name type="scientific">Stigmatella aurantiaca</name>
    <dbReference type="NCBI Taxonomy" id="41"/>
    <lineage>
        <taxon>Bacteria</taxon>
        <taxon>Pseudomonadati</taxon>
        <taxon>Myxococcota</taxon>
        <taxon>Myxococcia</taxon>
        <taxon>Myxococcales</taxon>
        <taxon>Cystobacterineae</taxon>
        <taxon>Archangiaceae</taxon>
        <taxon>Stigmatella</taxon>
    </lineage>
</organism>
<sequence>MGRRQRAYGGGMHAPRASVFRSLARLAVGGATVGLLACGGSEPESFRRLLVESAQGPCSEGMDCEGSDEVRADGTFRVDRFNAPGGPVQEVLLPPHALEDVRETATDSGLLETLERGEQPCGTVTDASVWLTLELENRSYRAQIAGCDAPGVGKLTALLKRLRDTYMQ</sequence>
<evidence type="ECO:0000313" key="2">
    <source>
        <dbReference type="Proteomes" id="UP000182719"/>
    </source>
</evidence>
<dbReference type="EMBL" id="FOAP01000025">
    <property type="protein sequence ID" value="SEM89586.1"/>
    <property type="molecule type" value="Genomic_DNA"/>
</dbReference>
<keyword evidence="2" id="KW-1185">Reference proteome</keyword>
<accession>A0A1H8C3F9</accession>
<evidence type="ECO:0000313" key="1">
    <source>
        <dbReference type="EMBL" id="SEM89586.1"/>
    </source>
</evidence>
<proteinExistence type="predicted"/>
<gene>
    <name evidence="1" type="ORF">SAMN05444354_12563</name>
</gene>
<name>A0A1H8C3F9_STIAU</name>
<protein>
    <submittedName>
        <fullName evidence="1">Uncharacterized protein</fullName>
    </submittedName>
</protein>
<dbReference type="Proteomes" id="UP000182719">
    <property type="component" value="Unassembled WGS sequence"/>
</dbReference>
<dbReference type="AlphaFoldDB" id="A0A1H8C3F9"/>